<dbReference type="WBParaSite" id="ECPE_0001325001-mRNA-1">
    <property type="protein sequence ID" value="ECPE_0001325001-mRNA-1"/>
    <property type="gene ID" value="ECPE_0001325001"/>
</dbReference>
<keyword evidence="2" id="KW-1185">Reference proteome</keyword>
<dbReference type="EMBL" id="UZAN01054576">
    <property type="protein sequence ID" value="VDP90483.1"/>
    <property type="molecule type" value="Genomic_DNA"/>
</dbReference>
<name>A0A183B1X6_9TREM</name>
<reference evidence="1 2" key="2">
    <citation type="submission" date="2018-11" db="EMBL/GenBank/DDBJ databases">
        <authorList>
            <consortium name="Pathogen Informatics"/>
        </authorList>
    </citation>
    <scope>NUCLEOTIDE SEQUENCE [LARGE SCALE GENOMIC DNA]</scope>
    <source>
        <strain evidence="1 2">Egypt</strain>
    </source>
</reference>
<evidence type="ECO:0000313" key="3">
    <source>
        <dbReference type="WBParaSite" id="ECPE_0001325001-mRNA-1"/>
    </source>
</evidence>
<accession>A0A183B1X6</accession>
<sequence>MNRTAQLNQASIIHSGRLLVRFDGYSYSYDPIIETNGDQPHSSGVYEQFKPYNAILMSDRTLELESCSGHRLKQPLHSLSQTVSDGLQGDRISVLCYEILHAQLMNSHTFALDVISSNDMDQVYIERVVCHAPQSKKSKQWFEMITHLLTGIPLQQKTSGQGLIVNVPIQLTIAERTNSSDEDGQSNSSRCFPLSIEPAHLVLSSKEIQLKRFCYGRAVIRLKLDEVLIRRNRSQNAIAPNTLLLLSSSKEYTCQTADPVQHLVISTMLELWMRLYKLGLSRNNGKRDKESRNVLEGRILIGPSLHRLDEVQVCVRSGTKVLECLDMYGTFEKLEILHSDLIPFAAPDFYACRLLARQILPDYEADHMRQLFIRAPSRHVLYKWHQYFNLSPIAVLSILNVIVTELESRHHLIQGRIRLNRGDDISYEHQLDPKHGLKLFHLTSSQIATTLSTRSQWPNSRVEQLLLLLLSSSAHPIIKIERQSTIENLMLAKGSDPVRINQDLPHHMANILRQMTTFSLCVINRLALYITVGLYRTYPKLAQMSPFERLCLMQKHWTPLVDSLCHRGNQYGLSNKQDRRTMAISCFVAAYHYLLHTMMIKLIK</sequence>
<organism evidence="3">
    <name type="scientific">Echinostoma caproni</name>
    <dbReference type="NCBI Taxonomy" id="27848"/>
    <lineage>
        <taxon>Eukaryota</taxon>
        <taxon>Metazoa</taxon>
        <taxon>Spiralia</taxon>
        <taxon>Lophotrochozoa</taxon>
        <taxon>Platyhelminthes</taxon>
        <taxon>Trematoda</taxon>
        <taxon>Digenea</taxon>
        <taxon>Plagiorchiida</taxon>
        <taxon>Echinostomata</taxon>
        <taxon>Echinostomatoidea</taxon>
        <taxon>Echinostomatidae</taxon>
        <taxon>Echinostoma</taxon>
    </lineage>
</organism>
<dbReference type="OrthoDB" id="6251429at2759"/>
<evidence type="ECO:0000313" key="2">
    <source>
        <dbReference type="Proteomes" id="UP000272942"/>
    </source>
</evidence>
<reference evidence="3" key="1">
    <citation type="submission" date="2016-06" db="UniProtKB">
        <authorList>
            <consortium name="WormBaseParasite"/>
        </authorList>
    </citation>
    <scope>IDENTIFICATION</scope>
</reference>
<evidence type="ECO:0000313" key="1">
    <source>
        <dbReference type="EMBL" id="VDP90483.1"/>
    </source>
</evidence>
<dbReference type="Proteomes" id="UP000272942">
    <property type="component" value="Unassembled WGS sequence"/>
</dbReference>
<proteinExistence type="predicted"/>
<protein>
    <submittedName>
        <fullName evidence="3">PH domain-containing protein</fullName>
    </submittedName>
</protein>
<dbReference type="AlphaFoldDB" id="A0A183B1X6"/>
<gene>
    <name evidence="1" type="ORF">ECPE_LOCUS13211</name>
</gene>